<dbReference type="EMBL" id="GGEC01007304">
    <property type="protein sequence ID" value="MBW87787.1"/>
    <property type="molecule type" value="Transcribed_RNA"/>
</dbReference>
<accession>A0A2P2J310</accession>
<evidence type="ECO:0000313" key="1">
    <source>
        <dbReference type="EMBL" id="MBW87787.1"/>
    </source>
</evidence>
<reference evidence="1" key="1">
    <citation type="submission" date="2018-02" db="EMBL/GenBank/DDBJ databases">
        <title>Rhizophora mucronata_Transcriptome.</title>
        <authorList>
            <person name="Meera S.P."/>
            <person name="Sreeshan A."/>
            <person name="Augustine A."/>
        </authorList>
    </citation>
    <scope>NUCLEOTIDE SEQUENCE</scope>
    <source>
        <tissue evidence="1">Leaf</tissue>
    </source>
</reference>
<organism evidence="1">
    <name type="scientific">Rhizophora mucronata</name>
    <name type="common">Asiatic mangrove</name>
    <dbReference type="NCBI Taxonomy" id="61149"/>
    <lineage>
        <taxon>Eukaryota</taxon>
        <taxon>Viridiplantae</taxon>
        <taxon>Streptophyta</taxon>
        <taxon>Embryophyta</taxon>
        <taxon>Tracheophyta</taxon>
        <taxon>Spermatophyta</taxon>
        <taxon>Magnoliopsida</taxon>
        <taxon>eudicotyledons</taxon>
        <taxon>Gunneridae</taxon>
        <taxon>Pentapetalae</taxon>
        <taxon>rosids</taxon>
        <taxon>fabids</taxon>
        <taxon>Malpighiales</taxon>
        <taxon>Rhizophoraceae</taxon>
        <taxon>Rhizophora</taxon>
    </lineage>
</organism>
<name>A0A2P2J310_RHIMU</name>
<sequence>MQYSQIVIIFYCHEFLNASYCTCHEPVLDVVTPPHIFTLAAV</sequence>
<proteinExistence type="predicted"/>
<protein>
    <submittedName>
        <fullName evidence="1">Uncharacterized protein</fullName>
    </submittedName>
</protein>
<dbReference type="AlphaFoldDB" id="A0A2P2J310"/>